<name>A0A5E6MCC0_9BACT</name>
<evidence type="ECO:0008006" key="4">
    <source>
        <dbReference type="Google" id="ProtNLM"/>
    </source>
</evidence>
<dbReference type="RefSeq" id="WP_142660136.1">
    <property type="nucleotide sequence ID" value="NZ_CABFVA020000069.1"/>
</dbReference>
<reference evidence="2 3" key="1">
    <citation type="submission" date="2019-09" db="EMBL/GenBank/DDBJ databases">
        <authorList>
            <person name="Cremers G."/>
        </authorList>
    </citation>
    <scope>NUCLEOTIDE SEQUENCE [LARGE SCALE GENOMIC DNA]</scope>
    <source>
        <strain evidence="2">4A</strain>
    </source>
</reference>
<protein>
    <recommendedName>
        <fullName evidence="4">DUF58 domain-containing protein</fullName>
    </recommendedName>
</protein>
<keyword evidence="3" id="KW-1185">Reference proteome</keyword>
<sequence>MASTPFGFFPRRRLASPMSGAWPANPIPGGSEFEAFRDARAGEDVRWIDWISSRRWGEKLVRLAEEARAPGLLMVEGGCCGKASPLGSIALELAKLLSEEILYSDPESLIGLVAGLRSGLVREPLQAGPTWKDRILAKLKRVLQEEEEREGKLPKLLEAVRPWLAFASAVVFFLPICCLFLDQTFERFLPRLRAPGREVILFALAGRWELQLPSAQALWTFRDPSGFSLRAPLGSRRFRETFSSHASERLRELSSRLAFFGFRRGLEWEIVQEGDSARERIGRMAAFRRRVLG</sequence>
<dbReference type="OrthoDB" id="9776116at2"/>
<keyword evidence="1" id="KW-0812">Transmembrane</keyword>
<dbReference type="Proteomes" id="UP000334923">
    <property type="component" value="Unassembled WGS sequence"/>
</dbReference>
<gene>
    <name evidence="2" type="ORF">MAMT_01282</name>
</gene>
<keyword evidence="1" id="KW-0472">Membrane</keyword>
<evidence type="ECO:0000313" key="3">
    <source>
        <dbReference type="Proteomes" id="UP000334923"/>
    </source>
</evidence>
<organism evidence="2 3">
    <name type="scientific">Methylacidimicrobium tartarophylax</name>
    <dbReference type="NCBI Taxonomy" id="1041768"/>
    <lineage>
        <taxon>Bacteria</taxon>
        <taxon>Pseudomonadati</taxon>
        <taxon>Verrucomicrobiota</taxon>
        <taxon>Methylacidimicrobium</taxon>
    </lineage>
</organism>
<dbReference type="EMBL" id="CABFVA020000069">
    <property type="protein sequence ID" value="VVM06570.1"/>
    <property type="molecule type" value="Genomic_DNA"/>
</dbReference>
<accession>A0A5E6MCC0</accession>
<evidence type="ECO:0000313" key="2">
    <source>
        <dbReference type="EMBL" id="VVM06570.1"/>
    </source>
</evidence>
<proteinExistence type="predicted"/>
<evidence type="ECO:0000256" key="1">
    <source>
        <dbReference type="SAM" id="Phobius"/>
    </source>
</evidence>
<dbReference type="AlphaFoldDB" id="A0A5E6MCC0"/>
<feature type="transmembrane region" description="Helical" evidence="1">
    <location>
        <begin position="163"/>
        <end position="181"/>
    </location>
</feature>
<keyword evidence="1" id="KW-1133">Transmembrane helix</keyword>